<dbReference type="SUPFAM" id="SSF48452">
    <property type="entry name" value="TPR-like"/>
    <property type="match status" value="2"/>
</dbReference>
<dbReference type="CDD" id="cd00093">
    <property type="entry name" value="HTH_XRE"/>
    <property type="match status" value="1"/>
</dbReference>
<dbReference type="GO" id="GO:0003677">
    <property type="term" value="F:DNA binding"/>
    <property type="evidence" value="ECO:0007669"/>
    <property type="project" value="InterPro"/>
</dbReference>
<dbReference type="RefSeq" id="WP_038085371.1">
    <property type="nucleotide sequence ID" value="NZ_JMIR01000005.1"/>
</dbReference>
<sequence length="430" mass="48945">METFGERLRMFRMKKGLTQTQLAEGIVTPSMLSQVEANKAKPSWHVLEQIAKKLEISVDELIGNSKLDMAVISEYRLAKGMLSAGEFSSALPILKKIMEDNTGKLDPFEIRYDHAFCLLHLHQLHKAEEAFQQLLNHTCTVNGSLILTVRVLHQLGHVAMKQKRYQIAEHYLTLALDKIRSLEKNDVHLQSSLLLTLGEVQKRSGHLKKARVTLQLALPIFEEREDLRGLGELYLKLAQSSRATEDYAQASDFAHRAQLCFTTLNDQKEKLALQLQLALLNGETGDVEKAIHILEQVAEAYRRLQQSEEAGVAVTELAKLYFKRGNLDQAEEACQTARSLLPTVHPYQAWVANVYAKIAQSRNQQAAAVKYMKQAADCFKLTECQAEYEETMQELSRLYEANHDCQSALRVMHEMWSFNRQVREQRGIVL</sequence>
<dbReference type="STRING" id="1157490.EL26_05720"/>
<evidence type="ECO:0000259" key="1">
    <source>
        <dbReference type="PROSITE" id="PS50943"/>
    </source>
</evidence>
<gene>
    <name evidence="2" type="ORF">EL26_05720</name>
</gene>
<dbReference type="InterPro" id="IPR053163">
    <property type="entry name" value="HTH-type_regulator_Rgg"/>
</dbReference>
<dbReference type="eggNOG" id="COG1396">
    <property type="taxonomic scope" value="Bacteria"/>
</dbReference>
<dbReference type="Pfam" id="PF13174">
    <property type="entry name" value="TPR_6"/>
    <property type="match status" value="1"/>
</dbReference>
<dbReference type="Proteomes" id="UP000027931">
    <property type="component" value="Unassembled WGS sequence"/>
</dbReference>
<dbReference type="Pfam" id="PF01381">
    <property type="entry name" value="HTH_3"/>
    <property type="match status" value="1"/>
</dbReference>
<proteinExistence type="predicted"/>
<reference evidence="2 3" key="1">
    <citation type="journal article" date="2013" name="Int. J. Syst. Evol. Microbiol.">
        <title>Tumebacillus flagellatus sp. nov., an alpha-amylase/pullulanase-producing bacterium isolated from cassava wastewater.</title>
        <authorList>
            <person name="Wang Q."/>
            <person name="Xie N."/>
            <person name="Qin Y."/>
            <person name="Shen N."/>
            <person name="Zhu J."/>
            <person name="Mi H."/>
            <person name="Huang R."/>
        </authorList>
    </citation>
    <scope>NUCLEOTIDE SEQUENCE [LARGE SCALE GENOMIC DNA]</scope>
    <source>
        <strain evidence="2 3">GST4</strain>
    </source>
</reference>
<dbReference type="Pfam" id="PF13424">
    <property type="entry name" value="TPR_12"/>
    <property type="match status" value="2"/>
</dbReference>
<dbReference type="InterPro" id="IPR019734">
    <property type="entry name" value="TPR_rpt"/>
</dbReference>
<dbReference type="InterPro" id="IPR001387">
    <property type="entry name" value="Cro/C1-type_HTH"/>
</dbReference>
<dbReference type="SUPFAM" id="SSF47413">
    <property type="entry name" value="lambda repressor-like DNA-binding domains"/>
    <property type="match status" value="1"/>
</dbReference>
<dbReference type="Gene3D" id="1.25.40.10">
    <property type="entry name" value="Tetratricopeptide repeat domain"/>
    <property type="match status" value="2"/>
</dbReference>
<dbReference type="PROSITE" id="PS50943">
    <property type="entry name" value="HTH_CROC1"/>
    <property type="match status" value="1"/>
</dbReference>
<protein>
    <recommendedName>
        <fullName evidence="1">HTH cro/C1-type domain-containing protein</fullName>
    </recommendedName>
</protein>
<dbReference type="SMART" id="SM00530">
    <property type="entry name" value="HTH_XRE"/>
    <property type="match status" value="1"/>
</dbReference>
<dbReference type="EMBL" id="JMIR01000005">
    <property type="protein sequence ID" value="KEO84263.1"/>
    <property type="molecule type" value="Genomic_DNA"/>
</dbReference>
<dbReference type="InterPro" id="IPR011990">
    <property type="entry name" value="TPR-like_helical_dom_sf"/>
</dbReference>
<name>A0A074LW42_9BACL</name>
<dbReference type="OrthoDB" id="2470999at2"/>
<organism evidence="2 3">
    <name type="scientific">Tumebacillus flagellatus</name>
    <dbReference type="NCBI Taxonomy" id="1157490"/>
    <lineage>
        <taxon>Bacteria</taxon>
        <taxon>Bacillati</taxon>
        <taxon>Bacillota</taxon>
        <taxon>Bacilli</taxon>
        <taxon>Bacillales</taxon>
        <taxon>Alicyclobacillaceae</taxon>
        <taxon>Tumebacillus</taxon>
    </lineage>
</organism>
<evidence type="ECO:0000313" key="2">
    <source>
        <dbReference type="EMBL" id="KEO84263.1"/>
    </source>
</evidence>
<dbReference type="InterPro" id="IPR010982">
    <property type="entry name" value="Lambda_DNA-bd_dom_sf"/>
</dbReference>
<dbReference type="AlphaFoldDB" id="A0A074LW42"/>
<keyword evidence="3" id="KW-1185">Reference proteome</keyword>
<accession>A0A074LW42</accession>
<dbReference type="Gene3D" id="1.10.260.40">
    <property type="entry name" value="lambda repressor-like DNA-binding domains"/>
    <property type="match status" value="1"/>
</dbReference>
<dbReference type="PANTHER" id="PTHR37038">
    <property type="entry name" value="TRANSCRIPTIONAL REGULATOR-RELATED"/>
    <property type="match status" value="1"/>
</dbReference>
<evidence type="ECO:0000313" key="3">
    <source>
        <dbReference type="Proteomes" id="UP000027931"/>
    </source>
</evidence>
<comment type="caution">
    <text evidence="2">The sequence shown here is derived from an EMBL/GenBank/DDBJ whole genome shotgun (WGS) entry which is preliminary data.</text>
</comment>
<dbReference type="SMART" id="SM00028">
    <property type="entry name" value="TPR"/>
    <property type="match status" value="5"/>
</dbReference>
<feature type="domain" description="HTH cro/C1-type" evidence="1">
    <location>
        <begin position="8"/>
        <end position="61"/>
    </location>
</feature>